<sequence length="115" mass="12091">MNQLKQTTMSVAVAMLFCASAAQAVYTPVVTTTNNNLTIVSASNLLTGGTNDVTFTWDGTYRTSVVTDNTYNATLSSPTAFAGKTWTMHNVNIYAPGNYVFYTGCPAGNPACGVG</sequence>
<name>A0A4R3XQH6_9PROT</name>
<feature type="non-terminal residue" evidence="2">
    <location>
        <position position="115"/>
    </location>
</feature>
<accession>A0A4R3XQH6</accession>
<dbReference type="OrthoDB" id="5762010at2"/>
<comment type="caution">
    <text evidence="2">The sequence shown here is derived from an EMBL/GenBank/DDBJ whole genome shotgun (WGS) entry which is preliminary data.</text>
</comment>
<feature type="signal peptide" evidence="1">
    <location>
        <begin position="1"/>
        <end position="24"/>
    </location>
</feature>
<keyword evidence="3" id="KW-1185">Reference proteome</keyword>
<dbReference type="EMBL" id="SMCO01000047">
    <property type="protein sequence ID" value="TCV78078.1"/>
    <property type="molecule type" value="Genomic_DNA"/>
</dbReference>
<dbReference type="AlphaFoldDB" id="A0A4R3XQH6"/>
<evidence type="ECO:0000256" key="1">
    <source>
        <dbReference type="SAM" id="SignalP"/>
    </source>
</evidence>
<dbReference type="Proteomes" id="UP000295367">
    <property type="component" value="Unassembled WGS sequence"/>
</dbReference>
<proteinExistence type="predicted"/>
<gene>
    <name evidence="2" type="ORF">EDC63_1471</name>
</gene>
<evidence type="ECO:0000313" key="3">
    <source>
        <dbReference type="Proteomes" id="UP000295367"/>
    </source>
</evidence>
<dbReference type="RefSeq" id="WP_132920990.1">
    <property type="nucleotide sequence ID" value="NZ_SMCO01000047.1"/>
</dbReference>
<feature type="chain" id="PRO_5020379861" evidence="1">
    <location>
        <begin position="25"/>
        <end position="115"/>
    </location>
</feature>
<protein>
    <submittedName>
        <fullName evidence="2">Uncharacterized protein</fullName>
    </submittedName>
</protein>
<organism evidence="2 3">
    <name type="scientific">Sulfurirhabdus autotrophica</name>
    <dbReference type="NCBI Taxonomy" id="1706046"/>
    <lineage>
        <taxon>Bacteria</taxon>
        <taxon>Pseudomonadati</taxon>
        <taxon>Pseudomonadota</taxon>
        <taxon>Betaproteobacteria</taxon>
        <taxon>Nitrosomonadales</taxon>
        <taxon>Sulfuricellaceae</taxon>
        <taxon>Sulfurirhabdus</taxon>
    </lineage>
</organism>
<keyword evidence="1" id="KW-0732">Signal</keyword>
<evidence type="ECO:0000313" key="2">
    <source>
        <dbReference type="EMBL" id="TCV78078.1"/>
    </source>
</evidence>
<reference evidence="2 3" key="1">
    <citation type="submission" date="2019-03" db="EMBL/GenBank/DDBJ databases">
        <title>Genomic Encyclopedia of Type Strains, Phase IV (KMG-IV): sequencing the most valuable type-strain genomes for metagenomic binning, comparative biology and taxonomic classification.</title>
        <authorList>
            <person name="Goeker M."/>
        </authorList>
    </citation>
    <scope>NUCLEOTIDE SEQUENCE [LARGE SCALE GENOMIC DNA]</scope>
    <source>
        <strain evidence="2 3">DSM 100309</strain>
    </source>
</reference>